<gene>
    <name evidence="9" type="ORF">ABXR19_14935</name>
</gene>
<name>A0ABV2TNH3_9RHOO</name>
<evidence type="ECO:0000256" key="2">
    <source>
        <dbReference type="ARBA" id="ARBA00009494"/>
    </source>
</evidence>
<sequence>MQTLQLILFIGLALYSIYSAITYALRRSDNKGALNELKAHGKPHRGLSAEEKSLLQPFLVDPAKPGKIVSLLNENVYELFGEFVRHGLHVSNGGETMHDTLGGVDVVLPYDARDFISIGNRAEVVLTEKFALVITLNQNFDLAAGRERAQQEQAQQHQWNAGQSGELAGGLNSQTEAAASADTDIGSVRLISQRNETPAEAAVRAHPGWGGIPLLILIPAFILLTIAGYADAIWLYLAPALTLFALALWLIWRPRSPASPQKVNRVEGTLTVVSLQSPSNSNVVSSQLFLGDKFPLVLPEHWKQRATVPPDSRVTLEMRVDDYSVVAFGNSLSIDREERLAPSIYWGRHLTLSLAGVIMLCVGWLYKDSFDADLAHTRAALLAAPAHSYEQAAALIAQPPAPGSMLHLRAQARCQIAPADGNNPSPIDCNTLRWGGEVPQVQTVAADEALLKLYHGEVLEARSNPMLNAILQMQMARAGGAYNPYAGRASVQTLGNLSALVLTVDRECHDFGASSRIPCQDLQQMLGSKIVVDDASDKDIGWTTLLAKARDGSLKQDGDSALANQQVVSSLRASLRDLVAPRVHQLYAKPLQTALASQRGGIVLPLHEQPLSTPSSDPDAPVVDIASPSAGAQIEQSTDWQVQWAAYQSLTQPDNLKAVELNGLVISSDKDERGDLVLNIDPERNPDNYLPALVRLLEAIAGALFLLVHGPLWVIRLRQSMQRNKALAALSAH</sequence>
<feature type="transmembrane region" description="Helical" evidence="8">
    <location>
        <begin position="208"/>
        <end position="227"/>
    </location>
</feature>
<evidence type="ECO:0000256" key="7">
    <source>
        <dbReference type="ARBA" id="ARBA00023136"/>
    </source>
</evidence>
<feature type="transmembrane region" description="Helical" evidence="8">
    <location>
        <begin position="692"/>
        <end position="715"/>
    </location>
</feature>
<reference evidence="9 10" key="1">
    <citation type="submission" date="2024-07" db="EMBL/GenBank/DDBJ databases">
        <title>Uliginosibacterium flavum JJ3220;KACC:17644.</title>
        <authorList>
            <person name="Kim M.K."/>
        </authorList>
    </citation>
    <scope>NUCLEOTIDE SEQUENCE [LARGE SCALE GENOMIC DNA]</scope>
    <source>
        <strain evidence="9 10">KACC:17644</strain>
    </source>
</reference>
<keyword evidence="3" id="KW-1003">Cell membrane</keyword>
<comment type="subcellular location">
    <subcellularLocation>
        <location evidence="1">Cell inner membrane</location>
        <topology evidence="1">Multi-pass membrane protein</topology>
    </subcellularLocation>
</comment>
<dbReference type="Pfam" id="PF07095">
    <property type="entry name" value="IgaA"/>
    <property type="match status" value="1"/>
</dbReference>
<organism evidence="9 10">
    <name type="scientific">Uliginosibacterium flavum</name>
    <dbReference type="NCBI Taxonomy" id="1396831"/>
    <lineage>
        <taxon>Bacteria</taxon>
        <taxon>Pseudomonadati</taxon>
        <taxon>Pseudomonadota</taxon>
        <taxon>Betaproteobacteria</taxon>
        <taxon>Rhodocyclales</taxon>
        <taxon>Zoogloeaceae</taxon>
        <taxon>Uliginosibacterium</taxon>
    </lineage>
</organism>
<dbReference type="InterPro" id="IPR010771">
    <property type="entry name" value="IgaA"/>
</dbReference>
<evidence type="ECO:0000256" key="8">
    <source>
        <dbReference type="SAM" id="Phobius"/>
    </source>
</evidence>
<keyword evidence="6 8" id="KW-1133">Transmembrane helix</keyword>
<feature type="transmembrane region" description="Helical" evidence="8">
    <location>
        <begin position="345"/>
        <end position="366"/>
    </location>
</feature>
<evidence type="ECO:0000256" key="4">
    <source>
        <dbReference type="ARBA" id="ARBA00022519"/>
    </source>
</evidence>
<evidence type="ECO:0000313" key="9">
    <source>
        <dbReference type="EMBL" id="MET7015481.1"/>
    </source>
</evidence>
<keyword evidence="10" id="KW-1185">Reference proteome</keyword>
<keyword evidence="7 8" id="KW-0472">Membrane</keyword>
<comment type="caution">
    <text evidence="9">The sequence shown here is derived from an EMBL/GenBank/DDBJ whole genome shotgun (WGS) entry which is preliminary data.</text>
</comment>
<protein>
    <submittedName>
        <fullName evidence="9">IgaA/UmoB family intracellular growth attenuator</fullName>
    </submittedName>
</protein>
<dbReference type="RefSeq" id="WP_354601939.1">
    <property type="nucleotide sequence ID" value="NZ_JBEWZI010000017.1"/>
</dbReference>
<feature type="transmembrane region" description="Helical" evidence="8">
    <location>
        <begin position="6"/>
        <end position="25"/>
    </location>
</feature>
<accession>A0ABV2TNH3</accession>
<evidence type="ECO:0000256" key="3">
    <source>
        <dbReference type="ARBA" id="ARBA00022475"/>
    </source>
</evidence>
<keyword evidence="4" id="KW-0997">Cell inner membrane</keyword>
<evidence type="ECO:0000256" key="6">
    <source>
        <dbReference type="ARBA" id="ARBA00022989"/>
    </source>
</evidence>
<dbReference type="Proteomes" id="UP001549691">
    <property type="component" value="Unassembled WGS sequence"/>
</dbReference>
<feature type="transmembrane region" description="Helical" evidence="8">
    <location>
        <begin position="233"/>
        <end position="252"/>
    </location>
</feature>
<evidence type="ECO:0000256" key="5">
    <source>
        <dbReference type="ARBA" id="ARBA00022692"/>
    </source>
</evidence>
<dbReference type="EMBL" id="JBEWZI010000017">
    <property type="protein sequence ID" value="MET7015481.1"/>
    <property type="molecule type" value="Genomic_DNA"/>
</dbReference>
<evidence type="ECO:0000313" key="10">
    <source>
        <dbReference type="Proteomes" id="UP001549691"/>
    </source>
</evidence>
<evidence type="ECO:0000256" key="1">
    <source>
        <dbReference type="ARBA" id="ARBA00004429"/>
    </source>
</evidence>
<proteinExistence type="inferred from homology"/>
<comment type="similarity">
    <text evidence="2">Belongs to the IgaA family.</text>
</comment>
<keyword evidence="5 8" id="KW-0812">Transmembrane</keyword>